<organism evidence="1 2">
    <name type="scientific">Xylaria curta</name>
    <dbReference type="NCBI Taxonomy" id="42375"/>
    <lineage>
        <taxon>Eukaryota</taxon>
        <taxon>Fungi</taxon>
        <taxon>Dikarya</taxon>
        <taxon>Ascomycota</taxon>
        <taxon>Pezizomycotina</taxon>
        <taxon>Sordariomycetes</taxon>
        <taxon>Xylariomycetidae</taxon>
        <taxon>Xylariales</taxon>
        <taxon>Xylariaceae</taxon>
        <taxon>Xylaria</taxon>
    </lineage>
</organism>
<reference evidence="1" key="1">
    <citation type="submission" date="2022-10" db="EMBL/GenBank/DDBJ databases">
        <title>Genome Sequence of Xylaria curta.</title>
        <authorList>
            <person name="Buettner E."/>
        </authorList>
    </citation>
    <scope>NUCLEOTIDE SEQUENCE</scope>
    <source>
        <strain evidence="1">Babe10</strain>
    </source>
</reference>
<dbReference type="Proteomes" id="UP001143856">
    <property type="component" value="Unassembled WGS sequence"/>
</dbReference>
<dbReference type="EMBL" id="JAPDGR010003210">
    <property type="protein sequence ID" value="KAJ2972222.1"/>
    <property type="molecule type" value="Genomic_DNA"/>
</dbReference>
<accession>A0ACC1MYZ5</accession>
<gene>
    <name evidence="1" type="ORF">NUW58_g9231</name>
</gene>
<proteinExistence type="predicted"/>
<protein>
    <submittedName>
        <fullName evidence="1">Uncharacterized protein</fullName>
    </submittedName>
</protein>
<comment type="caution">
    <text evidence="1">The sequence shown here is derived from an EMBL/GenBank/DDBJ whole genome shotgun (WGS) entry which is preliminary data.</text>
</comment>
<name>A0ACC1MYZ5_9PEZI</name>
<evidence type="ECO:0000313" key="1">
    <source>
        <dbReference type="EMBL" id="KAJ2972222.1"/>
    </source>
</evidence>
<sequence>MKKILKKLSSSVRSSEGNQRLAQNSHAEAQAAPSISSERDHRERGRHVRGVAVEDRKESRIEDSKSVSHGLFVLYPPPELLGGIQSHTVDIVAVHGLNGKARDTWKDEASGMLWLEDFLPEALPQARIMTFGYDSSLLLSHAKGRIEDFSRDLLNRLWMLRQSPETKHRALVFVAHSLGGIVVKKALILAHEDNRHYGDVLSSTIGVIFMGTPHQGSNIVNWTSFLTNAIQIMSGTNLVRTDLIKELSTHSHTLLEISKSFLPRSADLTIMSFIETQSEPPLMVLVVPTESARLGLPNEMVFPVNAHHRNICRYPSAEDQTYALVATSIKSILSGENDASPVRTAARIVNQVHDESESKELVDTIHSLAVVKRDPSPMPSTPTLVSVVSVAPGPASIVAGPASQVPKPLAVEHLSYEEEEEGEVKVILADAVDEPDMTTLLISGLKSKISATEMGWGESTIELHIPSDTEIRELPTLLKEQAPSKRHHTNATSLSLGPSNFEVALLLLRTYGSTALLCP</sequence>
<keyword evidence="2" id="KW-1185">Reference proteome</keyword>
<evidence type="ECO:0000313" key="2">
    <source>
        <dbReference type="Proteomes" id="UP001143856"/>
    </source>
</evidence>